<feature type="transmembrane region" description="Helical" evidence="5">
    <location>
        <begin position="145"/>
        <end position="167"/>
    </location>
</feature>
<dbReference type="InterPro" id="IPR013057">
    <property type="entry name" value="AA_transpt_TM"/>
</dbReference>
<feature type="transmembrane region" description="Helical" evidence="5">
    <location>
        <begin position="219"/>
        <end position="243"/>
    </location>
</feature>
<evidence type="ECO:0000256" key="5">
    <source>
        <dbReference type="SAM" id="Phobius"/>
    </source>
</evidence>
<dbReference type="AlphaFoldDB" id="F0WIX9"/>
<dbReference type="PANTHER" id="PTHR22950:SF349">
    <property type="entry name" value="AMINO ACID TRANSPORTER TRANSMEMBRANE DOMAIN-CONTAINING PROTEIN"/>
    <property type="match status" value="1"/>
</dbReference>
<accession>F0WIX9</accession>
<reference evidence="7" key="1">
    <citation type="journal article" date="2011" name="PLoS Biol.">
        <title>Gene gain and loss during evolution of obligate parasitism in the white rust pathogen of Arabidopsis thaliana.</title>
        <authorList>
            <person name="Kemen E."/>
            <person name="Gardiner A."/>
            <person name="Schultz-Larsen T."/>
            <person name="Kemen A.C."/>
            <person name="Balmuth A.L."/>
            <person name="Robert-Seilaniantz A."/>
            <person name="Bailey K."/>
            <person name="Holub E."/>
            <person name="Studholme D.J."/>
            <person name="Maclean D."/>
            <person name="Jones J.D."/>
        </authorList>
    </citation>
    <scope>NUCLEOTIDE SEQUENCE</scope>
</reference>
<feature type="transmembrane region" description="Helical" evidence="5">
    <location>
        <begin position="276"/>
        <end position="301"/>
    </location>
</feature>
<keyword evidence="3 5" id="KW-1133">Transmembrane helix</keyword>
<keyword evidence="4 5" id="KW-0472">Membrane</keyword>
<feature type="transmembrane region" description="Helical" evidence="5">
    <location>
        <begin position="115"/>
        <end position="138"/>
    </location>
</feature>
<protein>
    <submittedName>
        <fullName evidence="7">Amino Acid/Auxin Permease (AAAP) Family putative</fullName>
    </submittedName>
</protein>
<evidence type="ECO:0000256" key="1">
    <source>
        <dbReference type="ARBA" id="ARBA00004141"/>
    </source>
</evidence>
<keyword evidence="2 5" id="KW-0812">Transmembrane</keyword>
<dbReference type="HOGENOM" id="CLU_024289_2_0_1"/>
<evidence type="ECO:0000256" key="3">
    <source>
        <dbReference type="ARBA" id="ARBA00022989"/>
    </source>
</evidence>
<feature type="transmembrane region" description="Helical" evidence="5">
    <location>
        <begin position="12"/>
        <end position="30"/>
    </location>
</feature>
<evidence type="ECO:0000259" key="6">
    <source>
        <dbReference type="Pfam" id="PF01490"/>
    </source>
</evidence>
<dbReference type="GO" id="GO:0005774">
    <property type="term" value="C:vacuolar membrane"/>
    <property type="evidence" value="ECO:0007669"/>
    <property type="project" value="TreeGrafter"/>
</dbReference>
<comment type="subcellular location">
    <subcellularLocation>
        <location evidence="1">Membrane</location>
        <topology evidence="1">Multi-pass membrane protein</topology>
    </subcellularLocation>
</comment>
<feature type="transmembrane region" description="Helical" evidence="5">
    <location>
        <begin position="91"/>
        <end position="109"/>
    </location>
</feature>
<evidence type="ECO:0000256" key="2">
    <source>
        <dbReference type="ARBA" id="ARBA00022692"/>
    </source>
</evidence>
<dbReference type="PANTHER" id="PTHR22950">
    <property type="entry name" value="AMINO ACID TRANSPORTER"/>
    <property type="match status" value="1"/>
</dbReference>
<sequence length="508" mass="54933">MAKSSTTSEDAKIVISLFCCVSGIGTLGMPGNFSRAGPILGTAALVFMAFANIYASLACSKVMLRAPAHVQTLGDLGQWCSGTIGRHTVQISQVAVCLLTACVFLELGGDMLNSLFPVAFSKTFWIIFMAVSVSPLCLTPTLKEGAGVALAGCAGTIIADVLGLTLLLTGMSGHPSIPQPDLNFDQIAGAFGNLSLAYSAAVVIPSLQIEHSKPERMPFLIGATLGVVTLMFFAIAATGYSAVGCQISGNLLFSVFPDHRTGLSALGFRPHKGMAVLAYLAMQMHVTIAFSVFLHPTFYMLERLLLGMHKPKSVDPKYYNLETTSGQLHEICVTPERNETSVQSLPIITEHESTYVEEGEEYTSSSNMLKYVALRLTLVALLVITAIIFQNKINEFADFTGASFISISCILLPIVFYLQKLWKEIPLWEKAAAIIVLIVCGGLGSYETYTSGRDLVVPDTDKPDFPFCRPELEDIVYYNATAVQLGQQTGFPPEFAYADQLFPPSYFR</sequence>
<evidence type="ECO:0000256" key="4">
    <source>
        <dbReference type="ARBA" id="ARBA00023136"/>
    </source>
</evidence>
<feature type="domain" description="Amino acid transporter transmembrane" evidence="6">
    <location>
        <begin position="14"/>
        <end position="443"/>
    </location>
</feature>
<name>F0WIX9_9STRA</name>
<organism evidence="7">
    <name type="scientific">Albugo laibachii Nc14</name>
    <dbReference type="NCBI Taxonomy" id="890382"/>
    <lineage>
        <taxon>Eukaryota</taxon>
        <taxon>Sar</taxon>
        <taxon>Stramenopiles</taxon>
        <taxon>Oomycota</taxon>
        <taxon>Peronosporomycetes</taxon>
        <taxon>Albuginales</taxon>
        <taxon>Albuginaceae</taxon>
        <taxon>Albugo</taxon>
    </lineage>
</organism>
<proteinExistence type="predicted"/>
<feature type="transmembrane region" description="Helical" evidence="5">
    <location>
        <begin position="36"/>
        <end position="55"/>
    </location>
</feature>
<evidence type="ECO:0000313" key="7">
    <source>
        <dbReference type="EMBL" id="CCA21225.1"/>
    </source>
</evidence>
<feature type="transmembrane region" description="Helical" evidence="5">
    <location>
        <begin position="401"/>
        <end position="419"/>
    </location>
</feature>
<reference evidence="7" key="2">
    <citation type="submission" date="2011-02" db="EMBL/GenBank/DDBJ databases">
        <authorList>
            <person name="MacLean D."/>
        </authorList>
    </citation>
    <scope>NUCLEOTIDE SEQUENCE</scope>
</reference>
<dbReference type="GO" id="GO:0015179">
    <property type="term" value="F:L-amino acid transmembrane transporter activity"/>
    <property type="evidence" value="ECO:0007669"/>
    <property type="project" value="TreeGrafter"/>
</dbReference>
<feature type="transmembrane region" description="Helical" evidence="5">
    <location>
        <begin position="431"/>
        <end position="449"/>
    </location>
</feature>
<dbReference type="EMBL" id="FR824160">
    <property type="protein sequence ID" value="CCA21225.1"/>
    <property type="molecule type" value="Genomic_DNA"/>
</dbReference>
<gene>
    <name evidence="7" type="primary">AlNc14C115G6515</name>
    <name evidence="7" type="ORF">ALNC14_073680</name>
</gene>
<dbReference type="Pfam" id="PF01490">
    <property type="entry name" value="Aa_trans"/>
    <property type="match status" value="1"/>
</dbReference>
<feature type="transmembrane region" description="Helical" evidence="5">
    <location>
        <begin position="372"/>
        <end position="389"/>
    </location>
</feature>
<feature type="transmembrane region" description="Helical" evidence="5">
    <location>
        <begin position="187"/>
        <end position="207"/>
    </location>
</feature>